<keyword evidence="1" id="KW-0472">Membrane</keyword>
<keyword evidence="3" id="KW-1185">Reference proteome</keyword>
<dbReference type="SUPFAM" id="SSF52317">
    <property type="entry name" value="Class I glutamine amidotransferase-like"/>
    <property type="match status" value="1"/>
</dbReference>
<dbReference type="RefSeq" id="WP_072985152.1">
    <property type="nucleotide sequence ID" value="NZ_FQZB01000004.1"/>
</dbReference>
<gene>
    <name evidence="2" type="ORF">SAMN02745163_00603</name>
</gene>
<reference evidence="2 3" key="1">
    <citation type="submission" date="2016-11" db="EMBL/GenBank/DDBJ databases">
        <authorList>
            <person name="Jaros S."/>
            <person name="Januszkiewicz K."/>
            <person name="Wedrychowicz H."/>
        </authorList>
    </citation>
    <scope>NUCLEOTIDE SEQUENCE [LARGE SCALE GENOMIC DNA]</scope>
    <source>
        <strain evidence="2 3">DSM 21758</strain>
    </source>
</reference>
<dbReference type="AlphaFoldDB" id="A0A1M6D0N0"/>
<dbReference type="OrthoDB" id="137965at2"/>
<evidence type="ECO:0000313" key="3">
    <source>
        <dbReference type="Proteomes" id="UP000184310"/>
    </source>
</evidence>
<dbReference type="Proteomes" id="UP000184310">
    <property type="component" value="Unassembled WGS sequence"/>
</dbReference>
<keyword evidence="1" id="KW-0812">Transmembrane</keyword>
<evidence type="ECO:0000256" key="1">
    <source>
        <dbReference type="SAM" id="Phobius"/>
    </source>
</evidence>
<protein>
    <submittedName>
        <fullName evidence="2">Uncharacterized protein</fullName>
    </submittedName>
</protein>
<evidence type="ECO:0000313" key="2">
    <source>
        <dbReference type="EMBL" id="SHI66770.1"/>
    </source>
</evidence>
<accession>A0A1M6D0N0</accession>
<dbReference type="InterPro" id="IPR029062">
    <property type="entry name" value="Class_I_gatase-like"/>
</dbReference>
<feature type="transmembrane region" description="Helical" evidence="1">
    <location>
        <begin position="401"/>
        <end position="422"/>
    </location>
</feature>
<organism evidence="2 3">
    <name type="scientific">Clostridium cavendishii DSM 21758</name>
    <dbReference type="NCBI Taxonomy" id="1121302"/>
    <lineage>
        <taxon>Bacteria</taxon>
        <taxon>Bacillati</taxon>
        <taxon>Bacillota</taxon>
        <taxon>Clostridia</taxon>
        <taxon>Eubacteriales</taxon>
        <taxon>Clostridiaceae</taxon>
        <taxon>Clostridium</taxon>
    </lineage>
</organism>
<dbReference type="EMBL" id="FQZB01000004">
    <property type="protein sequence ID" value="SHI66770.1"/>
    <property type="molecule type" value="Genomic_DNA"/>
</dbReference>
<name>A0A1M6D0N0_9CLOT</name>
<sequence length="798" mass="89324">MNLKNKNLMVRRSLPIKIFLGLIFIMTILPVRYTVEATENVNMSVEYGIDGKYKTGRNIPLNISLDNLGENLDGTLEIKVPDSNGKYILYSQSINLPKVSKKAVSMAVPLGNNSNSVKVELKTSNKTVVEKELTVSNGRVNANKLLTGVLTDDFNGLSYFGNIKIDGKNQKGPINEISLVKLNEKNIGENEKTLECLDAIIIDNYDTSKISKEKYEVLKAWVNNGGYLILGTGSNYEKTLKLFKDDFLNGTIGSLEKMSTLSLGIKAKVKDNTPLNLEVLNLTLNDSKSYVSENGKNLINIVKKEKGTVIITNFDLATEPISSFSGNTDLWAGVIIDTINNDSRSGKFDKGFLTYKLNDMLRGVPGMKMPSVKTLSIIFVIYVLLVGPIGYFVLRKLNKRQYLWGGIPALAIIFAVVIYFTGAPTRINEIISNKVNFVYIDEDGNGKVKSYIGVMAPRKSNLKIEEPKGVVLSSINDMDNYGPRSLRGLSGNEISQKVIYEGNKTYFELNDLAPFTPEIFETNESVGKFGKIESNLNFSEGKLYGTIKNNTGYDIENILVMTGKGVWRIGKLSATETKEIKGDSEYHRGTGYFMQQVYSKKPNEVTDEEWKLADFMEFNRNNVIDKDKVNILAITNMPSGYSLLVNGKAAKEYDSTLITTSAKLNFKSKDGIVEYPYDYFAPAIVREDGQGGYDEYSGTLYGSIDMEFEYSIDSNINVDSLNIKDSADKYVGDKFKGEYEIYNYKEKKFEKIDLTQSEIILKDVSKYLNNNKLKIRVKTTDNDKRQNLPMIGVKGRTK</sequence>
<feature type="transmembrane region" description="Helical" evidence="1">
    <location>
        <begin position="375"/>
        <end position="394"/>
    </location>
</feature>
<keyword evidence="1" id="KW-1133">Transmembrane helix</keyword>
<dbReference type="STRING" id="1121302.SAMN02745163_00603"/>
<proteinExistence type="predicted"/>